<comment type="pathway">
    <text evidence="10">Cell wall biogenesis; peptidoglycan biosynthesis.</text>
</comment>
<keyword evidence="3 10" id="KW-0328">Glycosyltransferase</keyword>
<keyword evidence="6 10" id="KW-0573">Peptidoglycan synthesis</keyword>
<dbReference type="GO" id="GO:0009252">
    <property type="term" value="P:peptidoglycan biosynthetic process"/>
    <property type="evidence" value="ECO:0007669"/>
    <property type="project" value="UniProtKB-UniRule"/>
</dbReference>
<evidence type="ECO:0000313" key="13">
    <source>
        <dbReference type="EMBL" id="AUM14094.1"/>
    </source>
</evidence>
<protein>
    <recommendedName>
        <fullName evidence="10">UDP-N-acetylglucosamine--N-acetylmuramyl-(pentapeptide) pyrophosphoryl-undecaprenol N-acetylglucosamine transferase</fullName>
        <ecNumber evidence="10">2.4.1.227</ecNumber>
    </recommendedName>
    <alternativeName>
        <fullName evidence="10">Undecaprenyl-PP-MurNAc-pentapeptide-UDPGlcNAc GlcNAc transferase</fullName>
    </alternativeName>
</protein>
<dbReference type="InterPro" id="IPR004276">
    <property type="entry name" value="GlycoTrans_28_N"/>
</dbReference>
<dbReference type="InterPro" id="IPR007235">
    <property type="entry name" value="Glyco_trans_28_C"/>
</dbReference>
<dbReference type="Gene3D" id="3.40.50.2000">
    <property type="entry name" value="Glycogen Phosphorylase B"/>
    <property type="match status" value="2"/>
</dbReference>
<proteinExistence type="inferred from homology"/>
<comment type="similarity">
    <text evidence="10">Belongs to the glycosyltransferase 28 family. MurG subfamily.</text>
</comment>
<evidence type="ECO:0000256" key="5">
    <source>
        <dbReference type="ARBA" id="ARBA00022960"/>
    </source>
</evidence>
<dbReference type="PANTHER" id="PTHR21015">
    <property type="entry name" value="UDP-N-ACETYLGLUCOSAMINE--N-ACETYLMURAMYL-(PENTAPEPTIDE) PYROPHOSPHORYL-UNDECAPRENOL N-ACETYLGLUCOSAMINE TRANSFERASE 1"/>
    <property type="match status" value="1"/>
</dbReference>
<sequence>MNANRKVGRVLVTAGGTGGHVFPALAAAKLFQRQGVEVRWIGTRQGIEADVVPKNDIKIEYLDVAGVRGQGVLRLLWAPLKIVKAVVEVMWIVRGFKPDLVLGMGGFVTGPTGVGVWLSGRPVFIHEQNAVAGFTNKVLARIATRVFQAFPGAFPASPKVELTGNPVRAEIVGMGEPVARYEQHQGAIRVLILGGSQGAVALNKLVPSALAAIKAELEFVVRHQCGAKNMEAATACYRDAGVDADVVPFIEDMADAYSWADIVICRSGALTVSELAAAGVASVLIPYPFAVDDHQTRNGEYLSFAGAARLVQQETLSETKLADLLKELLSDRNVLQDMARKARALAMTGATEKLVQRCMEVACDQ</sequence>
<dbReference type="RefSeq" id="WP_101895469.1">
    <property type="nucleotide sequence ID" value="NZ_CP022684.1"/>
</dbReference>
<dbReference type="GO" id="GO:0071555">
    <property type="term" value="P:cell wall organization"/>
    <property type="evidence" value="ECO:0007669"/>
    <property type="project" value="UniProtKB-KW"/>
</dbReference>
<evidence type="ECO:0000256" key="7">
    <source>
        <dbReference type="ARBA" id="ARBA00023136"/>
    </source>
</evidence>
<dbReference type="KEGG" id="kak:Kalk_17420"/>
<dbReference type="Proteomes" id="UP000235116">
    <property type="component" value="Chromosome"/>
</dbReference>
<gene>
    <name evidence="10 13" type="primary">murG</name>
    <name evidence="13" type="ORF">Kalk_17420</name>
</gene>
<dbReference type="EMBL" id="CP022684">
    <property type="protein sequence ID" value="AUM14094.1"/>
    <property type="molecule type" value="Genomic_DNA"/>
</dbReference>
<keyword evidence="5 10" id="KW-0133">Cell shape</keyword>
<reference evidence="14" key="1">
    <citation type="submission" date="2017-08" db="EMBL/GenBank/DDBJ databases">
        <title>Direct submision.</title>
        <authorList>
            <person name="Kim S.-J."/>
            <person name="Rhee S.-K."/>
        </authorList>
    </citation>
    <scope>NUCLEOTIDE SEQUENCE [LARGE SCALE GENOMIC DNA]</scope>
    <source>
        <strain evidence="14">GI5</strain>
    </source>
</reference>
<keyword evidence="14" id="KW-1185">Reference proteome</keyword>
<dbReference type="CDD" id="cd03785">
    <property type="entry name" value="GT28_MurG"/>
    <property type="match status" value="1"/>
</dbReference>
<keyword evidence="4 10" id="KW-0808">Transferase</keyword>
<comment type="catalytic activity">
    <reaction evidence="10">
        <text>di-trans,octa-cis-undecaprenyl diphospho-N-acetyl-alpha-D-muramoyl-L-alanyl-D-glutamyl-meso-2,6-diaminopimeloyl-D-alanyl-D-alanine + UDP-N-acetyl-alpha-D-glucosamine = di-trans,octa-cis-undecaprenyl diphospho-[N-acetyl-alpha-D-glucosaminyl-(1-&gt;4)]-N-acetyl-alpha-D-muramoyl-L-alanyl-D-glutamyl-meso-2,6-diaminopimeloyl-D-alanyl-D-alanine + UDP + H(+)</text>
        <dbReference type="Rhea" id="RHEA:31227"/>
        <dbReference type="ChEBI" id="CHEBI:15378"/>
        <dbReference type="ChEBI" id="CHEBI:57705"/>
        <dbReference type="ChEBI" id="CHEBI:58223"/>
        <dbReference type="ChEBI" id="CHEBI:61387"/>
        <dbReference type="ChEBI" id="CHEBI:61388"/>
        <dbReference type="EC" id="2.4.1.227"/>
    </reaction>
</comment>
<dbReference type="UniPathway" id="UPA00219"/>
<organism evidence="13 14">
    <name type="scientific">Ketobacter alkanivorans</name>
    <dbReference type="NCBI Taxonomy" id="1917421"/>
    <lineage>
        <taxon>Bacteria</taxon>
        <taxon>Pseudomonadati</taxon>
        <taxon>Pseudomonadota</taxon>
        <taxon>Gammaproteobacteria</taxon>
        <taxon>Pseudomonadales</taxon>
        <taxon>Ketobacteraceae</taxon>
        <taxon>Ketobacter</taxon>
    </lineage>
</organism>
<name>A0A2K9LTF3_9GAMM</name>
<dbReference type="GO" id="GO:0051991">
    <property type="term" value="F:UDP-N-acetyl-D-glucosamine:N-acetylmuramoyl-L-alanyl-D-glutamyl-meso-2,6-diaminopimelyl-D-alanyl-D-alanine-diphosphoundecaprenol 4-beta-N-acetylglucosaminlytransferase activity"/>
    <property type="evidence" value="ECO:0007669"/>
    <property type="project" value="RHEA"/>
</dbReference>
<dbReference type="GO" id="GO:0005886">
    <property type="term" value="C:plasma membrane"/>
    <property type="evidence" value="ECO:0007669"/>
    <property type="project" value="UniProtKB-SubCell"/>
</dbReference>
<dbReference type="GO" id="GO:0005975">
    <property type="term" value="P:carbohydrate metabolic process"/>
    <property type="evidence" value="ECO:0007669"/>
    <property type="project" value="InterPro"/>
</dbReference>
<feature type="binding site" evidence="10">
    <location>
        <position position="196"/>
    </location>
    <ligand>
        <name>UDP-N-acetyl-alpha-D-glucosamine</name>
        <dbReference type="ChEBI" id="CHEBI:57705"/>
    </ligand>
</feature>
<dbReference type="OrthoDB" id="9808936at2"/>
<evidence type="ECO:0000256" key="1">
    <source>
        <dbReference type="ARBA" id="ARBA00022475"/>
    </source>
</evidence>
<keyword evidence="1 10" id="KW-1003">Cell membrane</keyword>
<evidence type="ECO:0000256" key="6">
    <source>
        <dbReference type="ARBA" id="ARBA00022984"/>
    </source>
</evidence>
<keyword evidence="9 10" id="KW-0961">Cell wall biogenesis/degradation</keyword>
<keyword evidence="8 10" id="KW-0131">Cell cycle</keyword>
<comment type="subcellular location">
    <subcellularLocation>
        <location evidence="10">Cell membrane</location>
        <topology evidence="10">Peripheral membrane protein</topology>
        <orientation evidence="10">Cytoplasmic side</orientation>
    </subcellularLocation>
</comment>
<evidence type="ECO:0000256" key="9">
    <source>
        <dbReference type="ARBA" id="ARBA00023316"/>
    </source>
</evidence>
<evidence type="ECO:0000256" key="2">
    <source>
        <dbReference type="ARBA" id="ARBA00022618"/>
    </source>
</evidence>
<evidence type="ECO:0000313" key="14">
    <source>
        <dbReference type="Proteomes" id="UP000235116"/>
    </source>
</evidence>
<evidence type="ECO:0000256" key="10">
    <source>
        <dbReference type="HAMAP-Rule" id="MF_00033"/>
    </source>
</evidence>
<dbReference type="Pfam" id="PF03033">
    <property type="entry name" value="Glyco_transf_28"/>
    <property type="match status" value="1"/>
</dbReference>
<keyword evidence="2 10" id="KW-0132">Cell division</keyword>
<feature type="binding site" evidence="10">
    <location>
        <position position="295"/>
    </location>
    <ligand>
        <name>UDP-N-acetyl-alpha-D-glucosamine</name>
        <dbReference type="ChEBI" id="CHEBI:57705"/>
    </ligand>
</feature>
<evidence type="ECO:0000259" key="12">
    <source>
        <dbReference type="Pfam" id="PF04101"/>
    </source>
</evidence>
<evidence type="ECO:0000256" key="4">
    <source>
        <dbReference type="ARBA" id="ARBA00022679"/>
    </source>
</evidence>
<feature type="domain" description="Glycosyltransferase family 28 N-terminal" evidence="11">
    <location>
        <begin position="10"/>
        <end position="147"/>
    </location>
</feature>
<evidence type="ECO:0000256" key="3">
    <source>
        <dbReference type="ARBA" id="ARBA00022676"/>
    </source>
</evidence>
<dbReference type="PANTHER" id="PTHR21015:SF22">
    <property type="entry name" value="GLYCOSYLTRANSFERASE"/>
    <property type="match status" value="1"/>
</dbReference>
<dbReference type="GO" id="GO:0008360">
    <property type="term" value="P:regulation of cell shape"/>
    <property type="evidence" value="ECO:0007669"/>
    <property type="project" value="UniProtKB-KW"/>
</dbReference>
<comment type="function">
    <text evidence="10">Cell wall formation. Catalyzes the transfer of a GlcNAc subunit on undecaprenyl-pyrophosphoryl-MurNAc-pentapeptide (lipid intermediate I) to form undecaprenyl-pyrophosphoryl-MurNAc-(pentapeptide)GlcNAc (lipid intermediate II).</text>
</comment>
<dbReference type="GO" id="GO:0051301">
    <property type="term" value="P:cell division"/>
    <property type="evidence" value="ECO:0007669"/>
    <property type="project" value="UniProtKB-KW"/>
</dbReference>
<dbReference type="EC" id="2.4.1.227" evidence="10"/>
<dbReference type="NCBIfam" id="TIGR01133">
    <property type="entry name" value="murG"/>
    <property type="match status" value="1"/>
</dbReference>
<dbReference type="AlphaFoldDB" id="A0A2K9LTF3"/>
<dbReference type="SUPFAM" id="SSF53756">
    <property type="entry name" value="UDP-Glycosyltransferase/glycogen phosphorylase"/>
    <property type="match status" value="1"/>
</dbReference>
<evidence type="ECO:0000256" key="8">
    <source>
        <dbReference type="ARBA" id="ARBA00023306"/>
    </source>
</evidence>
<accession>A0A2K9LTF3</accession>
<feature type="binding site" evidence="10">
    <location>
        <begin position="269"/>
        <end position="274"/>
    </location>
    <ligand>
        <name>UDP-N-acetyl-alpha-D-glucosamine</name>
        <dbReference type="ChEBI" id="CHEBI:57705"/>
    </ligand>
</feature>
<feature type="binding site" evidence="10">
    <location>
        <position position="250"/>
    </location>
    <ligand>
        <name>UDP-N-acetyl-alpha-D-glucosamine</name>
        <dbReference type="ChEBI" id="CHEBI:57705"/>
    </ligand>
</feature>
<keyword evidence="7 10" id="KW-0472">Membrane</keyword>
<feature type="binding site" evidence="10">
    <location>
        <position position="168"/>
    </location>
    <ligand>
        <name>UDP-N-acetyl-alpha-D-glucosamine</name>
        <dbReference type="ChEBI" id="CHEBI:57705"/>
    </ligand>
</feature>
<dbReference type="InterPro" id="IPR006009">
    <property type="entry name" value="GlcNAc_MurG"/>
</dbReference>
<dbReference type="Pfam" id="PF04101">
    <property type="entry name" value="Glyco_tran_28_C"/>
    <property type="match status" value="1"/>
</dbReference>
<evidence type="ECO:0000259" key="11">
    <source>
        <dbReference type="Pfam" id="PF03033"/>
    </source>
</evidence>
<dbReference type="HAMAP" id="MF_00033">
    <property type="entry name" value="MurG"/>
    <property type="match status" value="1"/>
</dbReference>
<feature type="binding site" evidence="10">
    <location>
        <begin position="17"/>
        <end position="19"/>
    </location>
    <ligand>
        <name>UDP-N-acetyl-alpha-D-glucosamine</name>
        <dbReference type="ChEBI" id="CHEBI:57705"/>
    </ligand>
</feature>
<feature type="binding site" evidence="10">
    <location>
        <position position="129"/>
    </location>
    <ligand>
        <name>UDP-N-acetyl-alpha-D-glucosamine</name>
        <dbReference type="ChEBI" id="CHEBI:57705"/>
    </ligand>
</feature>
<feature type="domain" description="Glycosyl transferase family 28 C-terminal" evidence="12">
    <location>
        <begin position="190"/>
        <end position="347"/>
    </location>
</feature>
<dbReference type="GO" id="GO:0050511">
    <property type="term" value="F:undecaprenyldiphospho-muramoylpentapeptide beta-N-acetylglucosaminyltransferase activity"/>
    <property type="evidence" value="ECO:0007669"/>
    <property type="project" value="UniProtKB-UniRule"/>
</dbReference>